<dbReference type="Proteomes" id="UP000053097">
    <property type="component" value="Unassembled WGS sequence"/>
</dbReference>
<reference evidence="1 2" key="1">
    <citation type="journal article" date="2014" name="Curr. Biol.">
        <title>The genome of the clonal raider ant Cerapachys biroi.</title>
        <authorList>
            <person name="Oxley P.R."/>
            <person name="Ji L."/>
            <person name="Fetter-Pruneda I."/>
            <person name="McKenzie S.K."/>
            <person name="Li C."/>
            <person name="Hu H."/>
            <person name="Zhang G."/>
            <person name="Kronauer D.J."/>
        </authorList>
    </citation>
    <scope>NUCLEOTIDE SEQUENCE [LARGE SCALE GENOMIC DNA]</scope>
</reference>
<evidence type="ECO:0000313" key="2">
    <source>
        <dbReference type="Proteomes" id="UP000053097"/>
    </source>
</evidence>
<keyword evidence="2" id="KW-1185">Reference proteome</keyword>
<dbReference type="AlphaFoldDB" id="A0A026WP17"/>
<accession>A0A026WP17</accession>
<dbReference type="EMBL" id="KK107139">
    <property type="protein sequence ID" value="EZA57802.1"/>
    <property type="molecule type" value="Genomic_DNA"/>
</dbReference>
<organism evidence="1 2">
    <name type="scientific">Ooceraea biroi</name>
    <name type="common">Clonal raider ant</name>
    <name type="synonym">Cerapachys biroi</name>
    <dbReference type="NCBI Taxonomy" id="2015173"/>
    <lineage>
        <taxon>Eukaryota</taxon>
        <taxon>Metazoa</taxon>
        <taxon>Ecdysozoa</taxon>
        <taxon>Arthropoda</taxon>
        <taxon>Hexapoda</taxon>
        <taxon>Insecta</taxon>
        <taxon>Pterygota</taxon>
        <taxon>Neoptera</taxon>
        <taxon>Endopterygota</taxon>
        <taxon>Hymenoptera</taxon>
        <taxon>Apocrita</taxon>
        <taxon>Aculeata</taxon>
        <taxon>Formicoidea</taxon>
        <taxon>Formicidae</taxon>
        <taxon>Dorylinae</taxon>
        <taxon>Ooceraea</taxon>
    </lineage>
</organism>
<evidence type="ECO:0000313" key="1">
    <source>
        <dbReference type="EMBL" id="EZA57802.1"/>
    </source>
</evidence>
<name>A0A026WP17_OOCBI</name>
<gene>
    <name evidence="1" type="ORF">X777_00904</name>
</gene>
<proteinExistence type="predicted"/>
<sequence>MCAFTRYACDEIRPSGTSEWTRIFPRFPLVIAGTLDIMTQKDARNTSGRPALAV</sequence>
<protein>
    <submittedName>
        <fullName evidence="1">Uncharacterized protein</fullName>
    </submittedName>
</protein>